<accession>A0ABU6J9Y6</accession>
<dbReference type="RefSeq" id="WP_326507187.1">
    <property type="nucleotide sequence ID" value="NZ_JAWIIV010000011.1"/>
</dbReference>
<keyword evidence="3" id="KW-1185">Reference proteome</keyword>
<dbReference type="Proteomes" id="UP001352263">
    <property type="component" value="Unassembled WGS sequence"/>
</dbReference>
<protein>
    <recommendedName>
        <fullName evidence="4">Transmembrane protein</fullName>
    </recommendedName>
</protein>
<evidence type="ECO:0000256" key="1">
    <source>
        <dbReference type="SAM" id="Phobius"/>
    </source>
</evidence>
<feature type="transmembrane region" description="Helical" evidence="1">
    <location>
        <begin position="36"/>
        <end position="55"/>
    </location>
</feature>
<gene>
    <name evidence="2" type="ORF">RY831_15005</name>
</gene>
<proteinExistence type="predicted"/>
<keyword evidence="1" id="KW-1133">Transmembrane helix</keyword>
<keyword evidence="1" id="KW-0812">Transmembrane</keyword>
<name>A0ABU6J9Y6_9BURK</name>
<dbReference type="EMBL" id="JAWIIV010000011">
    <property type="protein sequence ID" value="MEC4720469.1"/>
    <property type="molecule type" value="Genomic_DNA"/>
</dbReference>
<feature type="transmembrane region" description="Helical" evidence="1">
    <location>
        <begin position="6"/>
        <end position="24"/>
    </location>
</feature>
<reference evidence="2 3" key="1">
    <citation type="submission" date="2023-10" db="EMBL/GenBank/DDBJ databases">
        <title>Noviherbaspirillum sp. CPCC 100848 genome assembly.</title>
        <authorList>
            <person name="Li X.Y."/>
            <person name="Fang X.M."/>
        </authorList>
    </citation>
    <scope>NUCLEOTIDE SEQUENCE [LARGE SCALE GENOMIC DNA]</scope>
    <source>
        <strain evidence="2 3">CPCC 100848</strain>
    </source>
</reference>
<sequence length="88" mass="9583">MEDLKAILTIGGVVLAILMFVPGVRNIVAFIFSEMAWPLLSSAVMNSGVWILWAAKRLYGAHANVLTNLTKSHASIYPSLSNEHGDDK</sequence>
<comment type="caution">
    <text evidence="2">The sequence shown here is derived from an EMBL/GenBank/DDBJ whole genome shotgun (WGS) entry which is preliminary data.</text>
</comment>
<keyword evidence="1" id="KW-0472">Membrane</keyword>
<organism evidence="2 3">
    <name type="scientific">Noviherbaspirillum album</name>
    <dbReference type="NCBI Taxonomy" id="3080276"/>
    <lineage>
        <taxon>Bacteria</taxon>
        <taxon>Pseudomonadati</taxon>
        <taxon>Pseudomonadota</taxon>
        <taxon>Betaproteobacteria</taxon>
        <taxon>Burkholderiales</taxon>
        <taxon>Oxalobacteraceae</taxon>
        <taxon>Noviherbaspirillum</taxon>
    </lineage>
</organism>
<evidence type="ECO:0000313" key="3">
    <source>
        <dbReference type="Proteomes" id="UP001352263"/>
    </source>
</evidence>
<evidence type="ECO:0008006" key="4">
    <source>
        <dbReference type="Google" id="ProtNLM"/>
    </source>
</evidence>
<evidence type="ECO:0000313" key="2">
    <source>
        <dbReference type="EMBL" id="MEC4720469.1"/>
    </source>
</evidence>